<feature type="domain" description="TonB-dependent receptor plug" evidence="7">
    <location>
        <begin position="58"/>
        <end position="164"/>
    </location>
</feature>
<dbReference type="InterPro" id="IPR012910">
    <property type="entry name" value="Plug_dom"/>
</dbReference>
<evidence type="ECO:0000259" key="7">
    <source>
        <dbReference type="Pfam" id="PF07715"/>
    </source>
</evidence>
<keyword evidence="3" id="KW-0998">Cell outer membrane</keyword>
<name>J9DE68_9PROT</name>
<dbReference type="Proteomes" id="UP000004836">
    <property type="component" value="Unassembled WGS sequence"/>
</dbReference>
<evidence type="ECO:0000256" key="3">
    <source>
        <dbReference type="ARBA" id="ARBA00023237"/>
    </source>
</evidence>
<evidence type="ECO:0000313" key="8">
    <source>
        <dbReference type="EMBL" id="EJW20423.1"/>
    </source>
</evidence>
<dbReference type="InterPro" id="IPR000531">
    <property type="entry name" value="Beta-barrel_TonB"/>
</dbReference>
<comment type="subcellular location">
    <subcellularLocation>
        <location evidence="1 4">Cell outer membrane</location>
    </subcellularLocation>
</comment>
<gene>
    <name evidence="8" type="ORF">IMCC14465_18480</name>
</gene>
<dbReference type="InterPro" id="IPR010104">
    <property type="entry name" value="TonB_rcpt_bac"/>
</dbReference>
<comment type="caution">
    <text evidence="8">The sequence shown here is derived from an EMBL/GenBank/DDBJ whole genome shotgun (WGS) entry which is preliminary data.</text>
</comment>
<dbReference type="EMBL" id="ALYF01000012">
    <property type="protein sequence ID" value="EJW20423.1"/>
    <property type="molecule type" value="Genomic_DNA"/>
</dbReference>
<sequence>MPNLFAKKAFKHSLLAGVSVAAISMGVDVASAQQSVEEVDELIVQGIRKSLKSSGDIKRNAKGIVDAISAEEMGKFPDTNLAESLQRISGVSIDRQRGEGSTVTVRGFGPEYNLVTFNGRQLATSTLGDGASAPSSRSFDFANLASESVAGLSIYKTGRAGVPSGGIGSVININTTRPLDDPGFKATGSYKIVSDESSNGGSSETPEISALVSNTWDINEGTFGVSLSLISQERESSVNEATVGWRDAYYGAEGNWGSIVGNDNHTVTNGPGDTDVYRIPQNMGYALKDYDSERFNGLLTFQYAPNEKITATVDILKATYEIEERRNNVSIWFNHGNVASVWGDGNPTPIVSYTETFDAAAPSDFSMGAGLTANENILDSIGLNLEVQATENLSLVFDYNRSSSESKPNSEYGSNNDIGTAAIQLAGQGIDFSGGLPIMSVTGQTDQATLFSSASRQFTGNVFRYAYMKSDIDQGQVHGSYDFTNNDTVNDYIDSIDFGVSIIENEIESKYGFRQNDTWGGIPGNTPANTPDDLFKLTNLQSAFDGMSGANQLISQFHRFDFAETADFLRTNYNVCGTDNVCFPGYTGNNRTLEEETTSLYIQLNKEFELFGRPANVVAGLRHEETEVTSTALSQVPVASNWATANEFYLGFAPGENFLTQTAEYDYQLPSLDFDFDFTDDIKFRMSWSETITRPTYSDLQAGYTVDQLFRIDRGTGSGGNPELLPFESENLDLSAEYYYGDVSYFSVGYFTKDVSNWITSGNVDVAPFNVGHPGQGPRYDAAVAALGDTDANAVRNWIIANYPESTSVDANGLTVINGLSTDPDIPFRFTAPTNGANEETIDGWEIAWQHDFTDTGFGFVANYTIVDGSAEYNNLVNAAAGNQFALVGLSDSANLVGYYDKDGIQARIAYNWRDTFLNATGNHPTYVEEYEQIDVSASYRVNDNVTVFFDGINMTEEDLPRTHGRDSSYTFFAAPGFARYYFGLRYTY</sequence>
<evidence type="ECO:0000256" key="5">
    <source>
        <dbReference type="SAM" id="SignalP"/>
    </source>
</evidence>
<dbReference type="OrthoDB" id="5476657at2"/>
<keyword evidence="2 4" id="KW-0472">Membrane</keyword>
<keyword evidence="9" id="KW-1185">Reference proteome</keyword>
<evidence type="ECO:0008006" key="10">
    <source>
        <dbReference type="Google" id="ProtNLM"/>
    </source>
</evidence>
<dbReference type="SUPFAM" id="SSF56935">
    <property type="entry name" value="Porins"/>
    <property type="match status" value="1"/>
</dbReference>
<keyword evidence="5" id="KW-0732">Signal</keyword>
<organism evidence="8 9">
    <name type="scientific">alpha proteobacterium IMCC14465</name>
    <dbReference type="NCBI Taxonomy" id="1220535"/>
    <lineage>
        <taxon>Bacteria</taxon>
        <taxon>Pseudomonadati</taxon>
        <taxon>Pseudomonadota</taxon>
        <taxon>Alphaproteobacteria</taxon>
        <taxon>PS1 clade</taxon>
    </lineage>
</organism>
<dbReference type="NCBIfam" id="TIGR01782">
    <property type="entry name" value="TonB-Xanth-Caul"/>
    <property type="match status" value="1"/>
</dbReference>
<dbReference type="GO" id="GO:0009279">
    <property type="term" value="C:cell outer membrane"/>
    <property type="evidence" value="ECO:0007669"/>
    <property type="project" value="UniProtKB-SubCell"/>
</dbReference>
<comment type="similarity">
    <text evidence="4">Belongs to the TonB-dependent receptor family.</text>
</comment>
<dbReference type="Pfam" id="PF00593">
    <property type="entry name" value="TonB_dep_Rec_b-barrel"/>
    <property type="match status" value="1"/>
</dbReference>
<reference evidence="8 9" key="1">
    <citation type="journal article" date="2012" name="J. Bacteriol.">
        <title>Genome Sequence of Strain IMCC14465, Isolated from the East Sea, Belonging to the PS1 Clade of Alphaproteobacteria.</title>
        <authorList>
            <person name="Yang S.J."/>
            <person name="Kang I."/>
            <person name="Cho J.C."/>
        </authorList>
    </citation>
    <scope>NUCLEOTIDE SEQUENCE [LARGE SCALE GENOMIC DNA]</scope>
    <source>
        <strain evidence="8 9">IMCC14465</strain>
    </source>
</reference>
<evidence type="ECO:0000313" key="9">
    <source>
        <dbReference type="Proteomes" id="UP000004836"/>
    </source>
</evidence>
<dbReference type="Gene3D" id="2.40.170.20">
    <property type="entry name" value="TonB-dependent receptor, beta-barrel domain"/>
    <property type="match status" value="1"/>
</dbReference>
<feature type="chain" id="PRO_5003822917" description="TonB-dependent receptor" evidence="5">
    <location>
        <begin position="22"/>
        <end position="989"/>
    </location>
</feature>
<dbReference type="InterPro" id="IPR036942">
    <property type="entry name" value="Beta-barrel_TonB_sf"/>
</dbReference>
<accession>J9DE68</accession>
<dbReference type="Gene3D" id="2.170.130.10">
    <property type="entry name" value="TonB-dependent receptor, plug domain"/>
    <property type="match status" value="1"/>
</dbReference>
<dbReference type="AlphaFoldDB" id="J9DE68"/>
<evidence type="ECO:0000256" key="4">
    <source>
        <dbReference type="RuleBase" id="RU003357"/>
    </source>
</evidence>
<keyword evidence="4" id="KW-0798">TonB box</keyword>
<evidence type="ECO:0000256" key="2">
    <source>
        <dbReference type="ARBA" id="ARBA00023136"/>
    </source>
</evidence>
<dbReference type="PANTHER" id="PTHR40980">
    <property type="entry name" value="PLUG DOMAIN-CONTAINING PROTEIN"/>
    <property type="match status" value="1"/>
</dbReference>
<feature type="signal peptide" evidence="5">
    <location>
        <begin position="1"/>
        <end position="21"/>
    </location>
</feature>
<dbReference type="InterPro" id="IPR037066">
    <property type="entry name" value="Plug_dom_sf"/>
</dbReference>
<protein>
    <recommendedName>
        <fullName evidence="10">TonB-dependent receptor</fullName>
    </recommendedName>
</protein>
<evidence type="ECO:0000259" key="6">
    <source>
        <dbReference type="Pfam" id="PF00593"/>
    </source>
</evidence>
<dbReference type="STRING" id="1220535.IMCC14465_18480"/>
<dbReference type="PATRIC" id="fig|1220535.3.peg.1838"/>
<dbReference type="Pfam" id="PF07715">
    <property type="entry name" value="Plug"/>
    <property type="match status" value="1"/>
</dbReference>
<dbReference type="eggNOG" id="COG1629">
    <property type="taxonomic scope" value="Bacteria"/>
</dbReference>
<feature type="domain" description="TonB-dependent receptor-like beta-barrel" evidence="6">
    <location>
        <begin position="445"/>
        <end position="954"/>
    </location>
</feature>
<evidence type="ECO:0000256" key="1">
    <source>
        <dbReference type="ARBA" id="ARBA00004442"/>
    </source>
</evidence>
<dbReference type="PANTHER" id="PTHR40980:SF3">
    <property type="entry name" value="TONB-DEPENDENT RECEPTOR-LIKE BETA-BARREL DOMAIN-CONTAINING PROTEIN"/>
    <property type="match status" value="1"/>
</dbReference>
<proteinExistence type="inferred from homology"/>